<reference evidence="1 2" key="1">
    <citation type="journal article" date="2011" name="Proc. Natl. Acad. Sci. U.S.A.">
        <title>Niche of harmful alga Aureococcus anophagefferens revealed through ecogenomics.</title>
        <authorList>
            <person name="Gobler C.J."/>
            <person name="Berry D.L."/>
            <person name="Dyhrman S.T."/>
            <person name="Wilhelm S.W."/>
            <person name="Salamov A."/>
            <person name="Lobanov A.V."/>
            <person name="Zhang Y."/>
            <person name="Collier J.L."/>
            <person name="Wurch L.L."/>
            <person name="Kustka A.B."/>
            <person name="Dill B.D."/>
            <person name="Shah M."/>
            <person name="VerBerkmoes N.C."/>
            <person name="Kuo A."/>
            <person name="Terry A."/>
            <person name="Pangilinan J."/>
            <person name="Lindquist E.A."/>
            <person name="Lucas S."/>
            <person name="Paulsen I.T."/>
            <person name="Hattenrath-Lehmann T.K."/>
            <person name="Talmage S.C."/>
            <person name="Walker E.A."/>
            <person name="Koch F."/>
            <person name="Burson A.M."/>
            <person name="Marcoval M.A."/>
            <person name="Tang Y.Z."/>
            <person name="Lecleir G.R."/>
            <person name="Coyne K.J."/>
            <person name="Berg G.M."/>
            <person name="Bertrand E.M."/>
            <person name="Saito M.A."/>
            <person name="Gladyshev V.N."/>
            <person name="Grigoriev I.V."/>
        </authorList>
    </citation>
    <scope>NUCLEOTIDE SEQUENCE [LARGE SCALE GENOMIC DNA]</scope>
    <source>
        <strain evidence="2">CCMP 1984</strain>
    </source>
</reference>
<proteinExistence type="predicted"/>
<accession>F0YFB0</accession>
<dbReference type="InterPro" id="IPR051961">
    <property type="entry name" value="Fungal_Metabolite_Diox"/>
</dbReference>
<dbReference type="RefSeq" id="XP_009039146.1">
    <property type="nucleotide sequence ID" value="XM_009040898.1"/>
</dbReference>
<dbReference type="AlphaFoldDB" id="F0YFB0"/>
<organism evidence="2">
    <name type="scientific">Aureococcus anophagefferens</name>
    <name type="common">Harmful bloom alga</name>
    <dbReference type="NCBI Taxonomy" id="44056"/>
    <lineage>
        <taxon>Eukaryota</taxon>
        <taxon>Sar</taxon>
        <taxon>Stramenopiles</taxon>
        <taxon>Ochrophyta</taxon>
        <taxon>Pelagophyceae</taxon>
        <taxon>Pelagomonadales</taxon>
        <taxon>Pelagomonadaceae</taxon>
        <taxon>Aureococcus</taxon>
    </lineage>
</organism>
<dbReference type="Gene3D" id="2.60.120.620">
    <property type="entry name" value="q2cbj1_9rhob like domain"/>
    <property type="match status" value="1"/>
</dbReference>
<dbReference type="PANTHER" id="PTHR37563:SF2">
    <property type="entry name" value="PHYTANOYL-COA DIOXYGENASE FAMILY PROTEIN (AFU_ORTHOLOGUE AFUA_2G03330)"/>
    <property type="match status" value="1"/>
</dbReference>
<dbReference type="OrthoDB" id="420046at2759"/>
<gene>
    <name evidence="1" type="ORF">AURANDRAFT_65878</name>
</gene>
<name>F0YFB0_AURAN</name>
<dbReference type="eggNOG" id="ENOG502S2SY">
    <property type="taxonomic scope" value="Eukaryota"/>
</dbReference>
<dbReference type="KEGG" id="aaf:AURANDRAFT_65878"/>
<dbReference type="EMBL" id="GL833136">
    <property type="protein sequence ID" value="EGB06198.1"/>
    <property type="molecule type" value="Genomic_DNA"/>
</dbReference>
<dbReference type="InParanoid" id="F0YFB0"/>
<dbReference type="Proteomes" id="UP000002729">
    <property type="component" value="Unassembled WGS sequence"/>
</dbReference>
<dbReference type="Pfam" id="PF05721">
    <property type="entry name" value="PhyH"/>
    <property type="match status" value="1"/>
</dbReference>
<dbReference type="InterPro" id="IPR008775">
    <property type="entry name" value="Phytyl_CoA_dOase-like"/>
</dbReference>
<evidence type="ECO:0008006" key="3">
    <source>
        <dbReference type="Google" id="ProtNLM"/>
    </source>
</evidence>
<evidence type="ECO:0000313" key="1">
    <source>
        <dbReference type="EMBL" id="EGB06198.1"/>
    </source>
</evidence>
<evidence type="ECO:0000313" key="2">
    <source>
        <dbReference type="Proteomes" id="UP000002729"/>
    </source>
</evidence>
<protein>
    <recommendedName>
        <fullName evidence="3">Phytanoyl-CoA dioxygenase</fullName>
    </recommendedName>
</protein>
<dbReference type="PANTHER" id="PTHR37563">
    <property type="entry name" value="PHYTANOYL-COA DIOXYGENASE FAMILY PROTEIN (AFU_ORTHOLOGUE AFUA_2G03330)"/>
    <property type="match status" value="1"/>
</dbReference>
<keyword evidence="2" id="KW-1185">Reference proteome</keyword>
<dbReference type="GeneID" id="20225555"/>
<sequence length="469" mass="48948">MDLFDGSTSEEDDGDTVGEVVAELARLVPPVGAVKPVIVVAPDVDGAYEDRARGAGFDVASPGAACDALVVHALGDAVAAVARGGAVAVVGPAAAAARSAGPALVERWRGGAAVVFGKRLCTADEVGCAPRPPASEAEHERAHGLAVAARRAAGPLPAAAFAARAARTLRSHGLVILPGLLDPAVADGLAADALADFEACRAALVEHRGVDLMDPGAPHVETYRELAMREDLRCDLRGTPRLKGEEGAERRHALRNNGALREICRLASEAPRTAARRGNFGLWNFDLGGPDAPKRALDAGPVGAVVSVPGAAEQALHADAPHLFDDRVLPPHYLNVFLYGGAAAADPAAGQTAFVPGSHDLATCARLTDEAEPRDVLLRRVQDALVRPRLAAGDALIFDARVLHFGLPNRSRRAVRAVPYANFTEFWFRDPKNWDDNESVWTGTKACDVAVSGIQKLQQTGSCAGSSRA</sequence>
<dbReference type="SUPFAM" id="SSF51197">
    <property type="entry name" value="Clavaminate synthase-like"/>
    <property type="match status" value="1"/>
</dbReference>